<accession>A0A365XZL2</accession>
<evidence type="ECO:0000313" key="1">
    <source>
        <dbReference type="EMBL" id="RBL91690.1"/>
    </source>
</evidence>
<dbReference type="AlphaFoldDB" id="A0A365XZL2"/>
<name>A0A365XZL2_9BACT</name>
<organism evidence="1 2">
    <name type="scientific">Chitinophaga flava</name>
    <dbReference type="NCBI Taxonomy" id="2259036"/>
    <lineage>
        <taxon>Bacteria</taxon>
        <taxon>Pseudomonadati</taxon>
        <taxon>Bacteroidota</taxon>
        <taxon>Chitinophagia</taxon>
        <taxon>Chitinophagales</taxon>
        <taxon>Chitinophagaceae</taxon>
        <taxon>Chitinophaga</taxon>
    </lineage>
</organism>
<protein>
    <submittedName>
        <fullName evidence="1">Uncharacterized protein</fullName>
    </submittedName>
</protein>
<reference evidence="1 2" key="1">
    <citation type="submission" date="2018-05" db="EMBL/GenBank/DDBJ databases">
        <title>Chitinophaga sp. K3CV102501T nov., isolated from isolated from a monsoon evergreen broad-leaved forest soil.</title>
        <authorList>
            <person name="Lv Y."/>
        </authorList>
    </citation>
    <scope>NUCLEOTIDE SEQUENCE [LARGE SCALE GENOMIC DNA]</scope>
    <source>
        <strain evidence="1 2">GDMCC 1.1325</strain>
    </source>
</reference>
<gene>
    <name evidence="1" type="ORF">DF182_03505</name>
</gene>
<keyword evidence="2" id="KW-1185">Reference proteome</keyword>
<dbReference type="EMBL" id="QFFJ01000001">
    <property type="protein sequence ID" value="RBL91690.1"/>
    <property type="molecule type" value="Genomic_DNA"/>
</dbReference>
<evidence type="ECO:0000313" key="2">
    <source>
        <dbReference type="Proteomes" id="UP000253410"/>
    </source>
</evidence>
<dbReference type="Proteomes" id="UP000253410">
    <property type="component" value="Unassembled WGS sequence"/>
</dbReference>
<proteinExistence type="predicted"/>
<comment type="caution">
    <text evidence="1">The sequence shown here is derived from an EMBL/GenBank/DDBJ whole genome shotgun (WGS) entry which is preliminary data.</text>
</comment>
<sequence>MRNFILLTILILSCGNQNKQSRVDTLTLNQHNREMKFDWDILDAYKLAIGKTFLYGNYGSFVANMGIPSRVATSKAAFTIQSKADLDKVISMAKEPEVVILHYPGIDMWYAYDNNIIPSVIDFRKTDKRITYGTTTFDTNYTISQFKKQFPNSAKPLFALPQSFFETTTKEKGTNFEHFILIRKTKDDPNATPMIELTFDKGKLIYIFFANF</sequence>